<dbReference type="Proteomes" id="UP000265618">
    <property type="component" value="Unassembled WGS sequence"/>
</dbReference>
<sequence length="108" mass="10626">GAFVELPPFQQQSLTGVVASSAIVDSGSGSGGMDGMDDGMDPELAMALRLSMQEQTRHTPTQATTAADAAFDTAAPTTVETPAIDGSGLAGPAAPVVTPSSPGIVGLP</sequence>
<dbReference type="EMBL" id="BDIP01005843">
    <property type="protein sequence ID" value="GIQ90164.1"/>
    <property type="molecule type" value="Genomic_DNA"/>
</dbReference>
<feature type="region of interest" description="Disordered" evidence="1">
    <location>
        <begin position="79"/>
        <end position="108"/>
    </location>
</feature>
<dbReference type="PROSITE" id="PS50330">
    <property type="entry name" value="UIM"/>
    <property type="match status" value="1"/>
</dbReference>
<protein>
    <submittedName>
        <fullName evidence="2">Uncharacterized protein</fullName>
    </submittedName>
</protein>
<feature type="non-terminal residue" evidence="2">
    <location>
        <position position="1"/>
    </location>
</feature>
<evidence type="ECO:0000256" key="1">
    <source>
        <dbReference type="SAM" id="MobiDB-lite"/>
    </source>
</evidence>
<dbReference type="Gene3D" id="1.10.287.3990">
    <property type="match status" value="1"/>
</dbReference>
<keyword evidence="3" id="KW-1185">Reference proteome</keyword>
<evidence type="ECO:0000313" key="3">
    <source>
        <dbReference type="Proteomes" id="UP000265618"/>
    </source>
</evidence>
<evidence type="ECO:0000313" key="2">
    <source>
        <dbReference type="EMBL" id="GIQ90164.1"/>
    </source>
</evidence>
<name>A0A9K3GNB3_9EUKA</name>
<dbReference type="InterPro" id="IPR003903">
    <property type="entry name" value="UIM_dom"/>
</dbReference>
<accession>A0A9K3GNB3</accession>
<gene>
    <name evidence="2" type="ORF">KIPB_012852</name>
</gene>
<reference evidence="2 3" key="1">
    <citation type="journal article" date="2018" name="PLoS ONE">
        <title>The draft genome of Kipferlia bialata reveals reductive genome evolution in fornicate parasites.</title>
        <authorList>
            <person name="Tanifuji G."/>
            <person name="Takabayashi S."/>
            <person name="Kume K."/>
            <person name="Takagi M."/>
            <person name="Nakayama T."/>
            <person name="Kamikawa R."/>
            <person name="Inagaki Y."/>
            <person name="Hashimoto T."/>
        </authorList>
    </citation>
    <scope>NUCLEOTIDE SEQUENCE [LARGE SCALE GENOMIC DNA]</scope>
    <source>
        <strain evidence="2">NY0173</strain>
    </source>
</reference>
<proteinExistence type="predicted"/>
<comment type="caution">
    <text evidence="2">The sequence shown here is derived from an EMBL/GenBank/DDBJ whole genome shotgun (WGS) entry which is preliminary data.</text>
</comment>
<feature type="non-terminal residue" evidence="2">
    <location>
        <position position="108"/>
    </location>
</feature>
<dbReference type="AlphaFoldDB" id="A0A9K3GNB3"/>
<organism evidence="2 3">
    <name type="scientific">Kipferlia bialata</name>
    <dbReference type="NCBI Taxonomy" id="797122"/>
    <lineage>
        <taxon>Eukaryota</taxon>
        <taxon>Metamonada</taxon>
        <taxon>Carpediemonas-like organisms</taxon>
        <taxon>Kipferlia</taxon>
    </lineage>
</organism>